<evidence type="ECO:0000313" key="6">
    <source>
        <dbReference type="Proteomes" id="UP000248161"/>
    </source>
</evidence>
<evidence type="ECO:0000256" key="1">
    <source>
        <dbReference type="ARBA" id="ARBA00010021"/>
    </source>
</evidence>
<dbReference type="SUPFAM" id="SSF143968">
    <property type="entry name" value="UbiD C-terminal domain-like"/>
    <property type="match status" value="2"/>
</dbReference>
<dbReference type="InterPro" id="IPR049383">
    <property type="entry name" value="UbiD-like_N"/>
</dbReference>
<proteinExistence type="inferred from homology"/>
<dbReference type="InterPro" id="IPR049381">
    <property type="entry name" value="UbiD-like_C"/>
</dbReference>
<gene>
    <name evidence="5" type="ORF">CXX69_06230</name>
</gene>
<protein>
    <submittedName>
        <fullName evidence="5">Menaquinone biosynthesis decarboxylase</fullName>
    </submittedName>
</protein>
<name>A0A2V3HQ45_9ARCH</name>
<dbReference type="Proteomes" id="UP000248161">
    <property type="component" value="Unassembled WGS sequence"/>
</dbReference>
<dbReference type="InterPro" id="IPR002830">
    <property type="entry name" value="UbiD"/>
</dbReference>
<reference evidence="5 6" key="1">
    <citation type="journal article" date="2015" name="Nat. Commun.">
        <title>Genomic and transcriptomic evidence for scavenging of diverse organic compounds by widespread deep-sea archaea.</title>
        <authorList>
            <person name="Li M."/>
            <person name="Baker B.J."/>
            <person name="Anantharaman K."/>
            <person name="Jain S."/>
            <person name="Breier J.A."/>
            <person name="Dick G.J."/>
        </authorList>
    </citation>
    <scope>NUCLEOTIDE SEQUENCE [LARGE SCALE GENOMIC DNA]</scope>
    <source>
        <strain evidence="5">Cayman_51_deep</strain>
    </source>
</reference>
<dbReference type="Pfam" id="PF20695">
    <property type="entry name" value="UbiD_N"/>
    <property type="match status" value="1"/>
</dbReference>
<dbReference type="Gene3D" id="3.40.1670.10">
    <property type="entry name" value="UbiD C-terminal domain-like"/>
    <property type="match status" value="1"/>
</dbReference>
<dbReference type="InterPro" id="IPR048304">
    <property type="entry name" value="UbiD_Rift_dom"/>
</dbReference>
<dbReference type="EMBL" id="PSPG01000014">
    <property type="protein sequence ID" value="PXF20942.1"/>
    <property type="molecule type" value="Genomic_DNA"/>
</dbReference>
<dbReference type="GO" id="GO:0016831">
    <property type="term" value="F:carboxy-lyase activity"/>
    <property type="evidence" value="ECO:0007669"/>
    <property type="project" value="InterPro"/>
</dbReference>
<dbReference type="Pfam" id="PF01977">
    <property type="entry name" value="UbiD"/>
    <property type="match status" value="1"/>
</dbReference>
<dbReference type="Pfam" id="PF20696">
    <property type="entry name" value="UbiD_C"/>
    <property type="match status" value="1"/>
</dbReference>
<accession>A0A2V3HQ45</accession>
<feature type="domain" description="3-octaprenyl-4-hydroxybenzoate carboxy-lyase-like C-terminal" evidence="4">
    <location>
        <begin position="323"/>
        <end position="446"/>
    </location>
</feature>
<dbReference type="GO" id="GO:0005737">
    <property type="term" value="C:cytoplasm"/>
    <property type="evidence" value="ECO:0007669"/>
    <property type="project" value="TreeGrafter"/>
</dbReference>
<feature type="domain" description="3-octaprenyl-4-hydroxybenzoate carboxy-lyase-like N-terminal" evidence="3">
    <location>
        <begin position="12"/>
        <end position="91"/>
    </location>
</feature>
<dbReference type="PANTHER" id="PTHR30108:SF17">
    <property type="entry name" value="FERULIC ACID DECARBOXYLASE 1"/>
    <property type="match status" value="1"/>
</dbReference>
<dbReference type="SUPFAM" id="SSF50475">
    <property type="entry name" value="FMN-binding split barrel"/>
    <property type="match status" value="1"/>
</dbReference>
<evidence type="ECO:0000259" key="3">
    <source>
        <dbReference type="Pfam" id="PF20695"/>
    </source>
</evidence>
<dbReference type="NCBIfam" id="TIGR00148">
    <property type="entry name" value="UbiD family decarboxylase"/>
    <property type="match status" value="1"/>
</dbReference>
<comment type="similarity">
    <text evidence="1">Belongs to the UbiD family.</text>
</comment>
<dbReference type="PANTHER" id="PTHR30108">
    <property type="entry name" value="3-OCTAPRENYL-4-HYDROXYBENZOATE CARBOXY-LYASE-RELATED"/>
    <property type="match status" value="1"/>
</dbReference>
<feature type="domain" description="3-octaprenyl-4-hydroxybenzoate carboxy-lyase-like Rift-related" evidence="2">
    <location>
        <begin position="123"/>
        <end position="317"/>
    </location>
</feature>
<evidence type="ECO:0000259" key="2">
    <source>
        <dbReference type="Pfam" id="PF01977"/>
    </source>
</evidence>
<evidence type="ECO:0000313" key="5">
    <source>
        <dbReference type="EMBL" id="PXF20942.1"/>
    </source>
</evidence>
<comment type="caution">
    <text evidence="5">The sequence shown here is derived from an EMBL/GenBank/DDBJ whole genome shotgun (WGS) entry which is preliminary data.</text>
</comment>
<organism evidence="5 6">
    <name type="scientific">Candidatus Thalassarchaeum betae</name>
    <dbReference type="NCBI Taxonomy" id="2599289"/>
    <lineage>
        <taxon>Archaea</taxon>
        <taxon>Methanobacteriati</taxon>
        <taxon>Thermoplasmatota</taxon>
        <taxon>Candidatus Poseidoniia</taxon>
        <taxon>Candidatus Poseidoniales</taxon>
        <taxon>Candidatus Thalassarchaeaceae</taxon>
        <taxon>Candidatus Thalassarchaeum</taxon>
    </lineage>
</organism>
<evidence type="ECO:0000259" key="4">
    <source>
        <dbReference type="Pfam" id="PF20696"/>
    </source>
</evidence>
<dbReference type="AlphaFoldDB" id="A0A2V3HQ45"/>
<sequence length="623" mass="68986">MVWRQLSRYVGALEESGEMLRIVDPVDVELEAGCFADRLVKRGGPAVKFEQPRLPDGSISQFPLLMNLFGTRERTNRALGVDDPKEIGERMVALMKPDVGGILKAPWTGLGLAKQGLTMAPRKVSRGACQRIVMEIPDVTRLPIPKTWPEDAGPFMTLPLVVTADPDTGVHNMGIYRSQVYGPDEVGLHWQAHKHGADHADATTGRMPVAICLGGPPEVMFSAIAPLPNNLSEYEFAGLLSRKRLSIVKCQTCDLWVPAECDVLIEGYTVPGETRMEGPFGDHFGYYSLAEPYPVMHITRITHRKDAMIPMTIVGMPPMEDGYLGEAITDAFLPILQFQHRDVVDLYLPLESGFHNLAIVASKQRYPRQARKTALGLLGAGQMMFQKVIVAVDEGHPVKDLEALLDALDYRVHIPHDLVFLRGMVADTIAHAAPWENIHDKLIIDATTTPDNDPHSGQPPQLGCPDSLEISASAVSGVIQARMLRSSMLVVTTNIEGAPKPEGSMEEVSEEGAARQREVIDEICRGIWSLEAARNLRWLFITDDDVYLASEDWRRRLLWQLFCRFDVGRDLHFDDSGGRLAWDATAPIPSNEGPLPVRRWPGVTLHDAEVAERVDAWLAEGGY</sequence>